<accession>A0A919VCY8</accession>
<evidence type="ECO:0000256" key="3">
    <source>
        <dbReference type="ARBA" id="ARBA00022448"/>
    </source>
</evidence>
<feature type="transmembrane region" description="Helical" evidence="9">
    <location>
        <begin position="34"/>
        <end position="55"/>
    </location>
</feature>
<keyword evidence="5" id="KW-0762">Sugar transport</keyword>
<keyword evidence="4" id="KW-1003">Cell membrane</keyword>
<keyword evidence="3 9" id="KW-0813">Transport</keyword>
<evidence type="ECO:0000313" key="12">
    <source>
        <dbReference type="Proteomes" id="UP000679179"/>
    </source>
</evidence>
<dbReference type="Gene3D" id="1.10.3720.10">
    <property type="entry name" value="MetI-like"/>
    <property type="match status" value="1"/>
</dbReference>
<dbReference type="InterPro" id="IPR035906">
    <property type="entry name" value="MetI-like_sf"/>
</dbReference>
<dbReference type="CDD" id="cd06261">
    <property type="entry name" value="TM_PBP2"/>
    <property type="match status" value="1"/>
</dbReference>
<dbReference type="GO" id="GO:0042956">
    <property type="term" value="P:maltodextrin transmembrane transport"/>
    <property type="evidence" value="ECO:0007669"/>
    <property type="project" value="TreeGrafter"/>
</dbReference>
<comment type="caution">
    <text evidence="11">The sequence shown here is derived from an EMBL/GenBank/DDBJ whole genome shotgun (WGS) entry which is preliminary data.</text>
</comment>
<dbReference type="AlphaFoldDB" id="A0A919VCY8"/>
<organism evidence="11 12">
    <name type="scientific">Clostridium polyendosporum</name>
    <dbReference type="NCBI Taxonomy" id="69208"/>
    <lineage>
        <taxon>Bacteria</taxon>
        <taxon>Bacillati</taxon>
        <taxon>Bacillota</taxon>
        <taxon>Clostridia</taxon>
        <taxon>Eubacteriales</taxon>
        <taxon>Clostridiaceae</taxon>
        <taxon>Clostridium</taxon>
    </lineage>
</organism>
<sequence>MAEISIGKIKIKSKSDVSSKYKKKLRPSEIRNLWLGRIFIWIVTVLTLVPIIAVLSASMAPGDAFVQTSFFPQRWTLENYIKVIKETDFLIWMKNSMVLCFSVATIQLIVTLPAAFAFSRLRFKGRKNGLMFLLILQMFPATMALPAILGIAYNLGFMDKLWSLVLLMCGGSAYNVWLVKGYIDGIPKDLDESAYVDGATTWQMFIRIILPLTRSMLVVIFLFTFIGTYSDFIFTSALMKDPGTQTVATGLRSFINNKFSANWTQFSAASIMASLPIMAVFMGLQKCIAKGLTAGSVKG</sequence>
<gene>
    <name evidence="11" type="ORF">CPJCM30710_01150</name>
</gene>
<keyword evidence="12" id="KW-1185">Reference proteome</keyword>
<keyword evidence="6 9" id="KW-0812">Transmembrane</keyword>
<feature type="transmembrane region" description="Helical" evidence="9">
    <location>
        <begin position="130"/>
        <end position="155"/>
    </location>
</feature>
<protein>
    <submittedName>
        <fullName evidence="11">Sugar ABC transporter permease</fullName>
    </submittedName>
</protein>
<evidence type="ECO:0000256" key="8">
    <source>
        <dbReference type="ARBA" id="ARBA00023136"/>
    </source>
</evidence>
<dbReference type="InterPro" id="IPR050901">
    <property type="entry name" value="BP-dep_ABC_trans_perm"/>
</dbReference>
<evidence type="ECO:0000259" key="10">
    <source>
        <dbReference type="PROSITE" id="PS50928"/>
    </source>
</evidence>
<dbReference type="InterPro" id="IPR000515">
    <property type="entry name" value="MetI-like"/>
</dbReference>
<feature type="domain" description="ABC transmembrane type-1" evidence="10">
    <location>
        <begin position="93"/>
        <end position="284"/>
    </location>
</feature>
<dbReference type="GO" id="GO:0005886">
    <property type="term" value="C:plasma membrane"/>
    <property type="evidence" value="ECO:0007669"/>
    <property type="project" value="UniProtKB-SubCell"/>
</dbReference>
<evidence type="ECO:0000313" key="11">
    <source>
        <dbReference type="EMBL" id="GIM27449.1"/>
    </source>
</evidence>
<dbReference type="EMBL" id="BOPZ01000001">
    <property type="protein sequence ID" value="GIM27449.1"/>
    <property type="molecule type" value="Genomic_DNA"/>
</dbReference>
<comment type="subcellular location">
    <subcellularLocation>
        <location evidence="1 9">Cell membrane</location>
        <topology evidence="1 9">Multi-pass membrane protein</topology>
    </subcellularLocation>
</comment>
<feature type="transmembrane region" description="Helical" evidence="9">
    <location>
        <begin position="161"/>
        <end position="183"/>
    </location>
</feature>
<reference evidence="11" key="1">
    <citation type="submission" date="2021-03" db="EMBL/GenBank/DDBJ databases">
        <title>Taxonomic study of Clostridium polyendosporum from meadow-gley soil under rice.</title>
        <authorList>
            <person name="Kobayashi H."/>
            <person name="Tanizawa Y."/>
            <person name="Yagura M."/>
        </authorList>
    </citation>
    <scope>NUCLEOTIDE SEQUENCE</scope>
    <source>
        <strain evidence="11">JCM 30710</strain>
    </source>
</reference>
<keyword evidence="8 9" id="KW-0472">Membrane</keyword>
<evidence type="ECO:0000256" key="2">
    <source>
        <dbReference type="ARBA" id="ARBA00009047"/>
    </source>
</evidence>
<proteinExistence type="inferred from homology"/>
<dbReference type="SUPFAM" id="SSF161098">
    <property type="entry name" value="MetI-like"/>
    <property type="match status" value="1"/>
</dbReference>
<comment type="similarity">
    <text evidence="2">Belongs to the binding-protein-dependent transport system permease family. MalFG subfamily.</text>
</comment>
<evidence type="ECO:0000256" key="9">
    <source>
        <dbReference type="RuleBase" id="RU363032"/>
    </source>
</evidence>
<dbReference type="Proteomes" id="UP000679179">
    <property type="component" value="Unassembled WGS sequence"/>
</dbReference>
<keyword evidence="7 9" id="KW-1133">Transmembrane helix</keyword>
<name>A0A919VCY8_9CLOT</name>
<dbReference type="Pfam" id="PF00528">
    <property type="entry name" value="BPD_transp_1"/>
    <property type="match status" value="1"/>
</dbReference>
<evidence type="ECO:0000256" key="1">
    <source>
        <dbReference type="ARBA" id="ARBA00004651"/>
    </source>
</evidence>
<dbReference type="GO" id="GO:0015423">
    <property type="term" value="F:ABC-type maltose transporter activity"/>
    <property type="evidence" value="ECO:0007669"/>
    <property type="project" value="TreeGrafter"/>
</dbReference>
<dbReference type="PANTHER" id="PTHR32243">
    <property type="entry name" value="MALTOSE TRANSPORT SYSTEM PERMEASE-RELATED"/>
    <property type="match status" value="1"/>
</dbReference>
<dbReference type="PROSITE" id="PS50928">
    <property type="entry name" value="ABC_TM1"/>
    <property type="match status" value="1"/>
</dbReference>
<dbReference type="PANTHER" id="PTHR32243:SF50">
    <property type="entry name" value="MALTOSE_MALTODEXTRIN TRANSPORT SYSTEM PERMEASE PROTEIN MALG"/>
    <property type="match status" value="1"/>
</dbReference>
<dbReference type="RefSeq" id="WP_212902207.1">
    <property type="nucleotide sequence ID" value="NZ_BOPZ01000001.1"/>
</dbReference>
<evidence type="ECO:0000256" key="6">
    <source>
        <dbReference type="ARBA" id="ARBA00022692"/>
    </source>
</evidence>
<evidence type="ECO:0000256" key="4">
    <source>
        <dbReference type="ARBA" id="ARBA00022475"/>
    </source>
</evidence>
<evidence type="ECO:0000256" key="7">
    <source>
        <dbReference type="ARBA" id="ARBA00022989"/>
    </source>
</evidence>
<feature type="transmembrane region" description="Helical" evidence="9">
    <location>
        <begin position="263"/>
        <end position="284"/>
    </location>
</feature>
<evidence type="ECO:0000256" key="5">
    <source>
        <dbReference type="ARBA" id="ARBA00022597"/>
    </source>
</evidence>
<feature type="transmembrane region" description="Helical" evidence="9">
    <location>
        <begin position="96"/>
        <end position="118"/>
    </location>
</feature>